<feature type="compositionally biased region" description="Basic and acidic residues" evidence="1">
    <location>
        <begin position="279"/>
        <end position="288"/>
    </location>
</feature>
<accession>K0RGX8</accession>
<feature type="compositionally biased region" description="Polar residues" evidence="1">
    <location>
        <begin position="264"/>
        <end position="277"/>
    </location>
</feature>
<feature type="compositionally biased region" description="Low complexity" evidence="1">
    <location>
        <begin position="316"/>
        <end position="331"/>
    </location>
</feature>
<gene>
    <name evidence="2" type="ORF">THAOC_27654</name>
</gene>
<organism evidence="2 3">
    <name type="scientific">Thalassiosira oceanica</name>
    <name type="common">Marine diatom</name>
    <dbReference type="NCBI Taxonomy" id="159749"/>
    <lineage>
        <taxon>Eukaryota</taxon>
        <taxon>Sar</taxon>
        <taxon>Stramenopiles</taxon>
        <taxon>Ochrophyta</taxon>
        <taxon>Bacillariophyta</taxon>
        <taxon>Coscinodiscophyceae</taxon>
        <taxon>Thalassiosirophycidae</taxon>
        <taxon>Thalassiosirales</taxon>
        <taxon>Thalassiosiraceae</taxon>
        <taxon>Thalassiosira</taxon>
    </lineage>
</organism>
<dbReference type="eggNOG" id="ENOG502RB8D">
    <property type="taxonomic scope" value="Eukaryota"/>
</dbReference>
<feature type="region of interest" description="Disordered" evidence="1">
    <location>
        <begin position="509"/>
        <end position="542"/>
    </location>
</feature>
<feature type="non-terminal residue" evidence="2">
    <location>
        <position position="1"/>
    </location>
</feature>
<evidence type="ECO:0000256" key="1">
    <source>
        <dbReference type="SAM" id="MobiDB-lite"/>
    </source>
</evidence>
<feature type="compositionally biased region" description="Polar residues" evidence="1">
    <location>
        <begin position="232"/>
        <end position="256"/>
    </location>
</feature>
<reference evidence="2 3" key="1">
    <citation type="journal article" date="2012" name="Genome Biol.">
        <title>Genome and low-iron response of an oceanic diatom adapted to chronic iron limitation.</title>
        <authorList>
            <person name="Lommer M."/>
            <person name="Specht M."/>
            <person name="Roy A.S."/>
            <person name="Kraemer L."/>
            <person name="Andreson R."/>
            <person name="Gutowska M.A."/>
            <person name="Wolf J."/>
            <person name="Bergner S.V."/>
            <person name="Schilhabel M.B."/>
            <person name="Klostermeier U.C."/>
            <person name="Beiko R.G."/>
            <person name="Rosenstiel P."/>
            <person name="Hippler M."/>
            <person name="Laroche J."/>
        </authorList>
    </citation>
    <scope>NUCLEOTIDE SEQUENCE [LARGE SCALE GENOMIC DNA]</scope>
    <source>
        <strain evidence="2 3">CCMP1005</strain>
    </source>
</reference>
<evidence type="ECO:0000313" key="2">
    <source>
        <dbReference type="EMBL" id="EJK52988.1"/>
    </source>
</evidence>
<protein>
    <submittedName>
        <fullName evidence="2">Uncharacterized protein</fullName>
    </submittedName>
</protein>
<evidence type="ECO:0000313" key="3">
    <source>
        <dbReference type="Proteomes" id="UP000266841"/>
    </source>
</evidence>
<feature type="compositionally biased region" description="Basic and acidic residues" evidence="1">
    <location>
        <begin position="356"/>
        <end position="367"/>
    </location>
</feature>
<dbReference type="AlphaFoldDB" id="K0RGX8"/>
<comment type="caution">
    <text evidence="2">The sequence shown here is derived from an EMBL/GenBank/DDBJ whole genome shotgun (WGS) entry which is preliminary data.</text>
</comment>
<feature type="region of interest" description="Disordered" evidence="1">
    <location>
        <begin position="229"/>
        <end position="397"/>
    </location>
</feature>
<feature type="compositionally biased region" description="Polar residues" evidence="1">
    <location>
        <begin position="509"/>
        <end position="541"/>
    </location>
</feature>
<dbReference type="OrthoDB" id="72550at2759"/>
<feature type="compositionally biased region" description="Polar residues" evidence="1">
    <location>
        <begin position="368"/>
        <end position="385"/>
    </location>
</feature>
<name>K0RGX8_THAOC</name>
<keyword evidence="3" id="KW-1185">Reference proteome</keyword>
<feature type="compositionally biased region" description="Polar residues" evidence="1">
    <location>
        <begin position="341"/>
        <end position="354"/>
    </location>
</feature>
<sequence>QLMAASNNLPRVAEANINAASARGDIAARGRPATFIPPVSTQTTEATHSLPSRASNIRHSRTVSIATTTYDGGRGRCPYQIDFSVQTLGKQVSSTKRTIHFRFGFANSVAMSQGRAGVDCRGEEHDLTVVWSITGGKRAIQMDGIEVQYQAGKRANSQRRADMLEASWRVRDHVYDLLCYAYKPAAGSPEKRNPNWRQYDLKIDGRPFFDLPQIYDLGLKGLGRAAAEPVSVPTSDTPTNNINGVLRRSSFSSNDGSLGDLSYHSKNSIKSRITQQRKMMKEQKRLKEQMQAQQRQVFGRMQHQPKFTTQQGALDSSANSSAPSEPENSPNWHESRRQESNMEGFSVQSPSPSELNDARRSITEDTRVMQSSCEDLDISCSSRSGMSGGVNVPDPKEMADARNRMLDESTRTGLSSQRTAPPVENQLVQYRRVEQAKQTIQRNRLLIANGEFNKPRQPVSRELQGISEDKPLVSKERPSTANENRLVYKQPEFRAKFPQISNISSDVIASSHPSAPNRIHASTGTETQRRLTSVSEATPNAENLHPVRQIVAEDSGNRGSTFSGLTALSHVKNVDVLAPTRMSTLSGQTTPSQLGDIGGSSRDTIISALTTPKSPHQPNITSSQLSSQLPPTLEEINGSFSAPSALVPVAHPMVPVERGMQEMSLVPAKPNLQPPKSGGNLGFNKFGYF</sequence>
<dbReference type="Proteomes" id="UP000266841">
    <property type="component" value="Unassembled WGS sequence"/>
</dbReference>
<feature type="compositionally biased region" description="Polar residues" evidence="1">
    <location>
        <begin position="305"/>
        <end position="314"/>
    </location>
</feature>
<proteinExistence type="predicted"/>
<dbReference type="EMBL" id="AGNL01038764">
    <property type="protein sequence ID" value="EJK52988.1"/>
    <property type="molecule type" value="Genomic_DNA"/>
</dbReference>